<evidence type="ECO:0000259" key="1">
    <source>
        <dbReference type="Pfam" id="PF03184"/>
    </source>
</evidence>
<reference evidence="2 3" key="1">
    <citation type="submission" date="2019-03" db="EMBL/GenBank/DDBJ databases">
        <title>Single cell metagenomics reveals metabolic interactions within the superorganism composed of flagellate Streblomastix strix and complex community of Bacteroidetes bacteria on its surface.</title>
        <authorList>
            <person name="Treitli S.C."/>
            <person name="Kolisko M."/>
            <person name="Husnik F."/>
            <person name="Keeling P."/>
            <person name="Hampl V."/>
        </authorList>
    </citation>
    <scope>NUCLEOTIDE SEQUENCE [LARGE SCALE GENOMIC DNA]</scope>
    <source>
        <strain evidence="2">ST1C</strain>
    </source>
</reference>
<dbReference type="AlphaFoldDB" id="A0A5J4X3M6"/>
<gene>
    <name evidence="2" type="ORF">EZS28_002561</name>
</gene>
<evidence type="ECO:0000313" key="2">
    <source>
        <dbReference type="EMBL" id="KAA6401917.1"/>
    </source>
</evidence>
<evidence type="ECO:0000313" key="3">
    <source>
        <dbReference type="Proteomes" id="UP000324800"/>
    </source>
</evidence>
<dbReference type="Gene3D" id="3.30.420.10">
    <property type="entry name" value="Ribonuclease H-like superfamily/Ribonuclease H"/>
    <property type="match status" value="1"/>
</dbReference>
<proteinExistence type="predicted"/>
<accession>A0A5J4X3M6</accession>
<protein>
    <recommendedName>
        <fullName evidence="1">DDE-1 domain-containing protein</fullName>
    </recommendedName>
</protein>
<dbReference type="GO" id="GO:0003676">
    <property type="term" value="F:nucleic acid binding"/>
    <property type="evidence" value="ECO:0007669"/>
    <property type="project" value="InterPro"/>
</dbReference>
<sequence length="357" mass="40701">MVLVKSTMKAKIRHPRKQTEYDESFLIQEITKIIKSSRADKTRKIVDLVKIYSIKNVSDVILGGLVGCFKQPVTSKELREKIYKWYKIIVSRNFHAYFVGLHKKKLGIKEDPARQQQKMKVKLEDVDAFQEALKKYVKDKFTNLFINADEIGIQAYCDNKPQCVIFPSEYMDAISLNGITLRWVPEILGPYFIVARIQDYQRPHAEAVFMTDNLRAHINKEVQVQLRQNHILLLTFPPNSTHLLQPCDVVIFGYLKLAYQQGRGGIPKLTIEEIVAQIIDASWKSATLLPIQNSFRACGVTTVAAKDNVHATIYLKAFDDVKAQINVDNDAVVETLSLIGKLPRKQKFGALNPSVIK</sequence>
<comment type="caution">
    <text evidence="2">The sequence shown here is derived from an EMBL/GenBank/DDBJ whole genome shotgun (WGS) entry which is preliminary data.</text>
</comment>
<dbReference type="InterPro" id="IPR004875">
    <property type="entry name" value="DDE_SF_endonuclease_dom"/>
</dbReference>
<name>A0A5J4X3M6_9EUKA</name>
<dbReference type="OrthoDB" id="5425161at2759"/>
<dbReference type="Proteomes" id="UP000324800">
    <property type="component" value="Unassembled WGS sequence"/>
</dbReference>
<organism evidence="2 3">
    <name type="scientific">Streblomastix strix</name>
    <dbReference type="NCBI Taxonomy" id="222440"/>
    <lineage>
        <taxon>Eukaryota</taxon>
        <taxon>Metamonada</taxon>
        <taxon>Preaxostyla</taxon>
        <taxon>Oxymonadida</taxon>
        <taxon>Streblomastigidae</taxon>
        <taxon>Streblomastix</taxon>
    </lineage>
</organism>
<dbReference type="EMBL" id="SNRW01000314">
    <property type="protein sequence ID" value="KAA6401917.1"/>
    <property type="molecule type" value="Genomic_DNA"/>
</dbReference>
<dbReference type="Pfam" id="PF03184">
    <property type="entry name" value="DDE_1"/>
    <property type="match status" value="1"/>
</dbReference>
<dbReference type="InterPro" id="IPR036397">
    <property type="entry name" value="RNaseH_sf"/>
</dbReference>
<feature type="domain" description="DDE-1" evidence="1">
    <location>
        <begin position="196"/>
        <end position="261"/>
    </location>
</feature>